<organism evidence="6 7">
    <name type="scientific">Kitasatospora viridis</name>
    <dbReference type="NCBI Taxonomy" id="281105"/>
    <lineage>
        <taxon>Bacteria</taxon>
        <taxon>Bacillati</taxon>
        <taxon>Actinomycetota</taxon>
        <taxon>Actinomycetes</taxon>
        <taxon>Kitasatosporales</taxon>
        <taxon>Streptomycetaceae</taxon>
        <taxon>Kitasatospora</taxon>
    </lineage>
</organism>
<evidence type="ECO:0000313" key="7">
    <source>
        <dbReference type="Proteomes" id="UP000317940"/>
    </source>
</evidence>
<name>A0A561T7E7_9ACTN</name>
<gene>
    <name evidence="6" type="ORF">FHX73_14505</name>
</gene>
<evidence type="ECO:0000313" key="6">
    <source>
        <dbReference type="EMBL" id="TWF83022.1"/>
    </source>
</evidence>
<dbReference type="PANTHER" id="PTHR42988:SF2">
    <property type="entry name" value="CYCLIC NUCLEOTIDE PHOSPHODIESTERASE CBUA0032-RELATED"/>
    <property type="match status" value="1"/>
</dbReference>
<comment type="caution">
    <text evidence="6">The sequence shown here is derived from an EMBL/GenBank/DDBJ whole genome shotgun (WGS) entry which is preliminary data.</text>
</comment>
<dbReference type="OrthoDB" id="5241795at2"/>
<accession>A0A561T7E7</accession>
<dbReference type="Gene3D" id="3.60.21.10">
    <property type="match status" value="1"/>
</dbReference>
<evidence type="ECO:0000256" key="2">
    <source>
        <dbReference type="ARBA" id="ARBA00022801"/>
    </source>
</evidence>
<dbReference type="Proteomes" id="UP000317940">
    <property type="component" value="Unassembled WGS sequence"/>
</dbReference>
<dbReference type="GO" id="GO:0016787">
    <property type="term" value="F:hydrolase activity"/>
    <property type="evidence" value="ECO:0007669"/>
    <property type="project" value="UniProtKB-KW"/>
</dbReference>
<keyword evidence="3" id="KW-0408">Iron</keyword>
<dbReference type="RefSeq" id="WP_145910265.1">
    <property type="nucleotide sequence ID" value="NZ_BAAAMZ010000009.1"/>
</dbReference>
<proteinExistence type="inferred from homology"/>
<protein>
    <submittedName>
        <fullName evidence="6">3',5'-cyclic AMP phosphodiesterase CpdA</fullName>
    </submittedName>
</protein>
<dbReference type="PANTHER" id="PTHR42988">
    <property type="entry name" value="PHOSPHOHYDROLASE"/>
    <property type="match status" value="1"/>
</dbReference>
<dbReference type="InterPro" id="IPR004843">
    <property type="entry name" value="Calcineurin-like_PHP"/>
</dbReference>
<dbReference type="InterPro" id="IPR050884">
    <property type="entry name" value="CNP_phosphodiesterase-III"/>
</dbReference>
<reference evidence="6 7" key="1">
    <citation type="submission" date="2019-06" db="EMBL/GenBank/DDBJ databases">
        <title>Sequencing the genomes of 1000 actinobacteria strains.</title>
        <authorList>
            <person name="Klenk H.-P."/>
        </authorList>
    </citation>
    <scope>NUCLEOTIDE SEQUENCE [LARGE SCALE GENOMIC DNA]</scope>
    <source>
        <strain evidence="6 7">DSM 44826</strain>
    </source>
</reference>
<dbReference type="Pfam" id="PF00149">
    <property type="entry name" value="Metallophos"/>
    <property type="match status" value="1"/>
</dbReference>
<sequence>MDYQYSLLHLTDVHVLPEGPLFGSADTRAGLAAALDAAVASGRRFDAIVLSGDLTDAGDEPSYRAVAALVEAAAERLGARIVYAAGNHDERGALRAGLLGLDPSTEPYVHVVRIGGLRIITLDTSVPGRSHGELDAAQLAWLAAQLAEPAEHGTVLVLHHPPLAGLSPGFEDPRHGPLLDLHEPHRLAEVVRGTDVRLILAGHTHSAAAGQFAGIPLWVGPATSYAADPLAPADEVRGLPLQACTRVDITPEGFRAVLVPLRQEPAVYRMPVDKLVGLLSGDH</sequence>
<dbReference type="AlphaFoldDB" id="A0A561T7E7"/>
<dbReference type="GO" id="GO:0046872">
    <property type="term" value="F:metal ion binding"/>
    <property type="evidence" value="ECO:0007669"/>
    <property type="project" value="UniProtKB-KW"/>
</dbReference>
<evidence type="ECO:0000259" key="5">
    <source>
        <dbReference type="Pfam" id="PF00149"/>
    </source>
</evidence>
<comment type="similarity">
    <text evidence="4">Belongs to the cyclic nucleotide phosphodiesterase class-III family.</text>
</comment>
<evidence type="ECO:0000256" key="3">
    <source>
        <dbReference type="ARBA" id="ARBA00023004"/>
    </source>
</evidence>
<dbReference type="EMBL" id="VIWT01000004">
    <property type="protein sequence ID" value="TWF83022.1"/>
    <property type="molecule type" value="Genomic_DNA"/>
</dbReference>
<dbReference type="SUPFAM" id="SSF56300">
    <property type="entry name" value="Metallo-dependent phosphatases"/>
    <property type="match status" value="1"/>
</dbReference>
<evidence type="ECO:0000256" key="4">
    <source>
        <dbReference type="ARBA" id="ARBA00025742"/>
    </source>
</evidence>
<keyword evidence="1" id="KW-0479">Metal-binding</keyword>
<evidence type="ECO:0000256" key="1">
    <source>
        <dbReference type="ARBA" id="ARBA00022723"/>
    </source>
</evidence>
<keyword evidence="7" id="KW-1185">Reference proteome</keyword>
<dbReference type="InterPro" id="IPR029052">
    <property type="entry name" value="Metallo-depent_PP-like"/>
</dbReference>
<keyword evidence="2" id="KW-0378">Hydrolase</keyword>
<feature type="domain" description="Calcineurin-like phosphoesterase" evidence="5">
    <location>
        <begin position="7"/>
        <end position="206"/>
    </location>
</feature>